<dbReference type="Proteomes" id="UP000321393">
    <property type="component" value="Unassembled WGS sequence"/>
</dbReference>
<dbReference type="EMBL" id="SSTE01003843">
    <property type="protein sequence ID" value="KAA0062898.1"/>
    <property type="molecule type" value="Genomic_DNA"/>
</dbReference>
<reference evidence="4 5" key="1">
    <citation type="submission" date="2019-08" db="EMBL/GenBank/DDBJ databases">
        <title>Draft genome sequences of two oriental melons (Cucumis melo L. var makuwa).</title>
        <authorList>
            <person name="Kwon S.-Y."/>
        </authorList>
    </citation>
    <scope>NUCLEOTIDE SEQUENCE [LARGE SCALE GENOMIC DNA]</scope>
    <source>
        <strain evidence="5">cv. Chang Bougi</strain>
        <strain evidence="4">cv. SW 3</strain>
        <tissue evidence="3">Leaf</tissue>
    </source>
</reference>
<evidence type="ECO:0000313" key="3">
    <source>
        <dbReference type="EMBL" id="TYK10973.1"/>
    </source>
</evidence>
<name>A0A5D3CGE4_CUCMM</name>
<gene>
    <name evidence="3" type="ORF">E5676_scaffold1101G00010</name>
    <name evidence="2" type="ORF">E6C27_scaffold43058G00010</name>
</gene>
<evidence type="ECO:0000313" key="5">
    <source>
        <dbReference type="Proteomes" id="UP000321947"/>
    </source>
</evidence>
<proteinExistence type="predicted"/>
<evidence type="ECO:0000256" key="1">
    <source>
        <dbReference type="SAM" id="MobiDB-lite"/>
    </source>
</evidence>
<dbReference type="Proteomes" id="UP000321947">
    <property type="component" value="Unassembled WGS sequence"/>
</dbReference>
<protein>
    <submittedName>
        <fullName evidence="3">Ulp1-like peptidase</fullName>
    </submittedName>
</protein>
<organism evidence="3 5">
    <name type="scientific">Cucumis melo var. makuwa</name>
    <name type="common">Oriental melon</name>
    <dbReference type="NCBI Taxonomy" id="1194695"/>
    <lineage>
        <taxon>Eukaryota</taxon>
        <taxon>Viridiplantae</taxon>
        <taxon>Streptophyta</taxon>
        <taxon>Embryophyta</taxon>
        <taxon>Tracheophyta</taxon>
        <taxon>Spermatophyta</taxon>
        <taxon>Magnoliopsida</taxon>
        <taxon>eudicotyledons</taxon>
        <taxon>Gunneridae</taxon>
        <taxon>Pentapetalae</taxon>
        <taxon>rosids</taxon>
        <taxon>fabids</taxon>
        <taxon>Cucurbitales</taxon>
        <taxon>Cucurbitaceae</taxon>
        <taxon>Benincaseae</taxon>
        <taxon>Cucumis</taxon>
    </lineage>
</organism>
<evidence type="ECO:0000313" key="2">
    <source>
        <dbReference type="EMBL" id="KAA0062898.1"/>
    </source>
</evidence>
<dbReference type="AlphaFoldDB" id="A0A5D3CGE4"/>
<accession>A0A5D3CGE4</accession>
<comment type="caution">
    <text evidence="3">The sequence shown here is derived from an EMBL/GenBank/DDBJ whole genome shotgun (WGS) entry which is preliminary data.</text>
</comment>
<dbReference type="EMBL" id="SSTD01011008">
    <property type="protein sequence ID" value="TYK10973.1"/>
    <property type="molecule type" value="Genomic_DNA"/>
</dbReference>
<evidence type="ECO:0000313" key="4">
    <source>
        <dbReference type="Proteomes" id="UP000321393"/>
    </source>
</evidence>
<feature type="region of interest" description="Disordered" evidence="1">
    <location>
        <begin position="149"/>
        <end position="176"/>
    </location>
</feature>
<sequence length="176" mass="20631">MDVLRRVNDKEIFKNFDWSTFFCTRLLNNLKTILRQKNEAYKLKKARSSKAVAYYNVKGYILDFQIVVQPKLKLSTQEKAFMKSQIQGDHNIEINNDESMSDINRSDTNTPADIMNNKSLDYNDLNNMQSTLSPLFQYNENVGRLNYAVQPSPRRKERQTVVDQSEMHPITNKKRS</sequence>